<dbReference type="SUPFAM" id="SSF46689">
    <property type="entry name" value="Homeodomain-like"/>
    <property type="match status" value="1"/>
</dbReference>
<evidence type="ECO:0000259" key="4">
    <source>
        <dbReference type="PROSITE" id="PS01124"/>
    </source>
</evidence>
<feature type="domain" description="HTH araC/xylS-type" evidence="4">
    <location>
        <begin position="1"/>
        <end position="74"/>
    </location>
</feature>
<dbReference type="PROSITE" id="PS01124">
    <property type="entry name" value="HTH_ARAC_FAMILY_2"/>
    <property type="match status" value="1"/>
</dbReference>
<dbReference type="Gene3D" id="1.10.10.60">
    <property type="entry name" value="Homeodomain-like"/>
    <property type="match status" value="2"/>
</dbReference>
<sequence length="80" mass="9569">MSRRIFTRHFYKATSMTFTAWLINERIKVARELLESTSLSIEQISELSGFFNITSFRQHFREKYQVSPNTWRKTFGDTVV</sequence>
<dbReference type="PANTHER" id="PTHR43280:SF2">
    <property type="entry name" value="HTH-TYPE TRANSCRIPTIONAL REGULATOR EXSA"/>
    <property type="match status" value="1"/>
</dbReference>
<dbReference type="GO" id="GO:0043565">
    <property type="term" value="F:sequence-specific DNA binding"/>
    <property type="evidence" value="ECO:0007669"/>
    <property type="project" value="InterPro"/>
</dbReference>
<dbReference type="Proteomes" id="UP000076152">
    <property type="component" value="Chromosome"/>
</dbReference>
<accession>A0AB33BND5</accession>
<dbReference type="PANTHER" id="PTHR43280">
    <property type="entry name" value="ARAC-FAMILY TRANSCRIPTIONAL REGULATOR"/>
    <property type="match status" value="1"/>
</dbReference>
<reference evidence="5 6" key="1">
    <citation type="submission" date="2016-04" db="EMBL/GenBank/DDBJ databases">
        <title>Complete genome sequencing of OXA-72 bearing Acinetobacter pittii strain IEC338SC.</title>
        <authorList>
            <person name="Brasiliense D.M."/>
            <person name="Lima K.V."/>
            <person name="Souza C.O."/>
            <person name="Dutra L.G."/>
            <person name="Mamizuka E.M."/>
            <person name="Perez-Chaparro P.J."/>
            <person name="McCulloch J.A."/>
        </authorList>
    </citation>
    <scope>NUCLEOTIDE SEQUENCE [LARGE SCALE GENOMIC DNA]</scope>
    <source>
        <strain evidence="5 6">IEC338SC</strain>
    </source>
</reference>
<dbReference type="Pfam" id="PF12833">
    <property type="entry name" value="HTH_18"/>
    <property type="match status" value="1"/>
</dbReference>
<dbReference type="InterPro" id="IPR018062">
    <property type="entry name" value="HTH_AraC-typ_CS"/>
</dbReference>
<keyword evidence="1" id="KW-0805">Transcription regulation</keyword>
<evidence type="ECO:0000256" key="1">
    <source>
        <dbReference type="ARBA" id="ARBA00023015"/>
    </source>
</evidence>
<dbReference type="EMBL" id="CP015145">
    <property type="protein sequence ID" value="AMX19447.1"/>
    <property type="molecule type" value="Genomic_DNA"/>
</dbReference>
<dbReference type="AlphaFoldDB" id="A0AB33BND5"/>
<dbReference type="GO" id="GO:0003700">
    <property type="term" value="F:DNA-binding transcription factor activity"/>
    <property type="evidence" value="ECO:0007669"/>
    <property type="project" value="InterPro"/>
</dbReference>
<keyword evidence="2" id="KW-0238">DNA-binding</keyword>
<gene>
    <name evidence="5" type="primary">nphR_1</name>
    <name evidence="5" type="ORF">IEC338SC_2317</name>
</gene>
<dbReference type="PROSITE" id="PS00041">
    <property type="entry name" value="HTH_ARAC_FAMILY_1"/>
    <property type="match status" value="1"/>
</dbReference>
<evidence type="ECO:0000313" key="5">
    <source>
        <dbReference type="EMBL" id="AMX19447.1"/>
    </source>
</evidence>
<keyword evidence="3" id="KW-0804">Transcription</keyword>
<dbReference type="SMART" id="SM00342">
    <property type="entry name" value="HTH_ARAC"/>
    <property type="match status" value="1"/>
</dbReference>
<evidence type="ECO:0000256" key="3">
    <source>
        <dbReference type="ARBA" id="ARBA00023163"/>
    </source>
</evidence>
<name>A0AB33BND5_ACIPI</name>
<evidence type="ECO:0000256" key="2">
    <source>
        <dbReference type="ARBA" id="ARBA00023125"/>
    </source>
</evidence>
<proteinExistence type="predicted"/>
<dbReference type="InterPro" id="IPR009057">
    <property type="entry name" value="Homeodomain-like_sf"/>
</dbReference>
<dbReference type="InterPro" id="IPR018060">
    <property type="entry name" value="HTH_AraC"/>
</dbReference>
<organism evidence="5 6">
    <name type="scientific">Acinetobacter pittii</name>
    <name type="common">Acinetobacter genomosp. 3</name>
    <dbReference type="NCBI Taxonomy" id="48296"/>
    <lineage>
        <taxon>Bacteria</taxon>
        <taxon>Pseudomonadati</taxon>
        <taxon>Pseudomonadota</taxon>
        <taxon>Gammaproteobacteria</taxon>
        <taxon>Moraxellales</taxon>
        <taxon>Moraxellaceae</taxon>
        <taxon>Acinetobacter</taxon>
        <taxon>Acinetobacter calcoaceticus/baumannii complex</taxon>
    </lineage>
</organism>
<protein>
    <submittedName>
        <fullName evidence="5">Transcriptional regulator</fullName>
    </submittedName>
</protein>
<evidence type="ECO:0000313" key="6">
    <source>
        <dbReference type="Proteomes" id="UP000076152"/>
    </source>
</evidence>